<sequence>MSHFLVPSHSGYDAHCGFRGSSYVSRLADQKTNSPYDCGHVTMAYNALCILLTMGDDLSSVDRRGVLNGITSLQCKDEPGLFQASLISPERDMRFVYSAVASCFILDGLDVLDKDAIISFIDRSYVSFAYFVLPLSVCYRLYLFVYQTQ</sequence>
<keyword evidence="8" id="KW-1133">Transmembrane helix</keyword>
<keyword evidence="6" id="KW-0677">Repeat</keyword>
<dbReference type="InterPro" id="IPR045089">
    <property type="entry name" value="PGGT1B-like"/>
</dbReference>
<name>A0A3P8IFF9_9TREM</name>
<evidence type="ECO:0000259" key="9">
    <source>
        <dbReference type="Pfam" id="PF00432"/>
    </source>
</evidence>
<gene>
    <name evidence="10" type="ORF">ECPE_LOCUS15192</name>
</gene>
<evidence type="ECO:0000256" key="6">
    <source>
        <dbReference type="ARBA" id="ARBA00022737"/>
    </source>
</evidence>
<dbReference type="GO" id="GO:0005953">
    <property type="term" value="C:CAAX-protein geranylgeranyltransferase complex"/>
    <property type="evidence" value="ECO:0007669"/>
    <property type="project" value="TreeGrafter"/>
</dbReference>
<evidence type="ECO:0000256" key="1">
    <source>
        <dbReference type="ARBA" id="ARBA00001947"/>
    </source>
</evidence>
<evidence type="ECO:0000256" key="2">
    <source>
        <dbReference type="ARBA" id="ARBA00010497"/>
    </source>
</evidence>
<evidence type="ECO:0000313" key="10">
    <source>
        <dbReference type="EMBL" id="VDP92464.1"/>
    </source>
</evidence>
<feature type="domain" description="Prenyltransferase alpha-alpha toroid" evidence="9">
    <location>
        <begin position="14"/>
        <end position="124"/>
    </location>
</feature>
<keyword evidence="11" id="KW-1185">Reference proteome</keyword>
<dbReference type="AlphaFoldDB" id="A0A3P8IFF9"/>
<keyword evidence="4" id="KW-0808">Transferase</keyword>
<comment type="similarity">
    <text evidence="2">Belongs to the protein prenyltransferase subunit beta family.</text>
</comment>
<evidence type="ECO:0000256" key="4">
    <source>
        <dbReference type="ARBA" id="ARBA00022679"/>
    </source>
</evidence>
<dbReference type="GO" id="GO:0004662">
    <property type="term" value="F:CAAX-protein geranylgeranyltransferase activity"/>
    <property type="evidence" value="ECO:0007669"/>
    <property type="project" value="TreeGrafter"/>
</dbReference>
<dbReference type="EMBL" id="UZAN01059811">
    <property type="protein sequence ID" value="VDP92464.1"/>
    <property type="molecule type" value="Genomic_DNA"/>
</dbReference>
<dbReference type="InterPro" id="IPR008930">
    <property type="entry name" value="Terpenoid_cyclase/PrenylTrfase"/>
</dbReference>
<evidence type="ECO:0000256" key="5">
    <source>
        <dbReference type="ARBA" id="ARBA00022723"/>
    </source>
</evidence>
<dbReference type="SUPFAM" id="SSF48239">
    <property type="entry name" value="Terpenoid cyclases/Protein prenyltransferases"/>
    <property type="match status" value="1"/>
</dbReference>
<keyword evidence="8" id="KW-0812">Transmembrane</keyword>
<evidence type="ECO:0000256" key="8">
    <source>
        <dbReference type="SAM" id="Phobius"/>
    </source>
</evidence>
<dbReference type="OrthoDB" id="24893at2759"/>
<evidence type="ECO:0000313" key="11">
    <source>
        <dbReference type="Proteomes" id="UP000272942"/>
    </source>
</evidence>
<accession>A0A3P8IFF9</accession>
<keyword evidence="8" id="KW-0472">Membrane</keyword>
<evidence type="ECO:0000256" key="7">
    <source>
        <dbReference type="ARBA" id="ARBA00022833"/>
    </source>
</evidence>
<dbReference type="InterPro" id="IPR001330">
    <property type="entry name" value="Prenyltrans"/>
</dbReference>
<proteinExistence type="inferred from homology"/>
<dbReference type="Proteomes" id="UP000272942">
    <property type="component" value="Unassembled WGS sequence"/>
</dbReference>
<dbReference type="Gene3D" id="1.50.10.20">
    <property type="match status" value="1"/>
</dbReference>
<keyword evidence="3" id="KW-0637">Prenyltransferase</keyword>
<reference evidence="10 11" key="1">
    <citation type="submission" date="2018-11" db="EMBL/GenBank/DDBJ databases">
        <authorList>
            <consortium name="Pathogen Informatics"/>
        </authorList>
    </citation>
    <scope>NUCLEOTIDE SEQUENCE [LARGE SCALE GENOMIC DNA]</scope>
    <source>
        <strain evidence="10 11">Egypt</strain>
    </source>
</reference>
<evidence type="ECO:0000256" key="3">
    <source>
        <dbReference type="ARBA" id="ARBA00022602"/>
    </source>
</evidence>
<protein>
    <recommendedName>
        <fullName evidence="9">Prenyltransferase alpha-alpha toroid domain-containing protein</fullName>
    </recommendedName>
</protein>
<dbReference type="Pfam" id="PF00432">
    <property type="entry name" value="Prenyltrans"/>
    <property type="match status" value="1"/>
</dbReference>
<feature type="transmembrane region" description="Helical" evidence="8">
    <location>
        <begin position="124"/>
        <end position="145"/>
    </location>
</feature>
<comment type="cofactor">
    <cofactor evidence="1">
        <name>Zn(2+)</name>
        <dbReference type="ChEBI" id="CHEBI:29105"/>
    </cofactor>
</comment>
<dbReference type="PANTHER" id="PTHR11774">
    <property type="entry name" value="GERANYLGERANYL TRANSFERASE TYPE BETA SUBUNIT"/>
    <property type="match status" value="1"/>
</dbReference>
<dbReference type="PANTHER" id="PTHR11774:SF4">
    <property type="entry name" value="GERANYLGERANYL TRANSFERASE TYPE-1 SUBUNIT BETA"/>
    <property type="match status" value="1"/>
</dbReference>
<keyword evidence="7" id="KW-0862">Zinc</keyword>
<organism evidence="10 11">
    <name type="scientific">Echinostoma caproni</name>
    <dbReference type="NCBI Taxonomy" id="27848"/>
    <lineage>
        <taxon>Eukaryota</taxon>
        <taxon>Metazoa</taxon>
        <taxon>Spiralia</taxon>
        <taxon>Lophotrochozoa</taxon>
        <taxon>Platyhelminthes</taxon>
        <taxon>Trematoda</taxon>
        <taxon>Digenea</taxon>
        <taxon>Plagiorchiida</taxon>
        <taxon>Echinostomata</taxon>
        <taxon>Echinostomatoidea</taxon>
        <taxon>Echinostomatidae</taxon>
        <taxon>Echinostoma</taxon>
    </lineage>
</organism>
<dbReference type="GO" id="GO:0046872">
    <property type="term" value="F:metal ion binding"/>
    <property type="evidence" value="ECO:0007669"/>
    <property type="project" value="UniProtKB-KW"/>
</dbReference>
<keyword evidence="5" id="KW-0479">Metal-binding</keyword>